<dbReference type="OrthoDB" id="8013425at2"/>
<dbReference type="Pfam" id="PF01547">
    <property type="entry name" value="SBP_bac_1"/>
    <property type="match status" value="1"/>
</dbReference>
<evidence type="ECO:0000256" key="7">
    <source>
        <dbReference type="SAM" id="SignalP"/>
    </source>
</evidence>
<dbReference type="EMBL" id="QJTE01000002">
    <property type="protein sequence ID" value="PYE84326.1"/>
    <property type="molecule type" value="Genomic_DNA"/>
</dbReference>
<dbReference type="AlphaFoldDB" id="A0A318SVH0"/>
<keyword evidence="4" id="KW-0813">Transport</keyword>
<dbReference type="GO" id="GO:0030288">
    <property type="term" value="C:outer membrane-bounded periplasmic space"/>
    <property type="evidence" value="ECO:0007669"/>
    <property type="project" value="InterPro"/>
</dbReference>
<feature type="signal peptide" evidence="7">
    <location>
        <begin position="1"/>
        <end position="19"/>
    </location>
</feature>
<evidence type="ECO:0000313" key="8">
    <source>
        <dbReference type="EMBL" id="PYE84326.1"/>
    </source>
</evidence>
<evidence type="ECO:0000313" key="9">
    <source>
        <dbReference type="Proteomes" id="UP000248311"/>
    </source>
</evidence>
<dbReference type="GO" id="GO:0055085">
    <property type="term" value="P:transmembrane transport"/>
    <property type="evidence" value="ECO:0007669"/>
    <property type="project" value="InterPro"/>
</dbReference>
<dbReference type="GO" id="GO:0015888">
    <property type="term" value="P:thiamine transport"/>
    <property type="evidence" value="ECO:0007669"/>
    <property type="project" value="InterPro"/>
</dbReference>
<evidence type="ECO:0000256" key="3">
    <source>
        <dbReference type="ARBA" id="ARBA00019815"/>
    </source>
</evidence>
<dbReference type="SUPFAM" id="SSF53850">
    <property type="entry name" value="Periplasmic binding protein-like II"/>
    <property type="match status" value="1"/>
</dbReference>
<keyword evidence="9" id="KW-1185">Reference proteome</keyword>
<keyword evidence="6" id="KW-0574">Periplasm</keyword>
<dbReference type="InterPro" id="IPR006061">
    <property type="entry name" value="SBP_1_CS"/>
</dbReference>
<name>A0A318SVH0_9RHOB</name>
<comment type="subcellular location">
    <subcellularLocation>
        <location evidence="1">Periplasm</location>
    </subcellularLocation>
</comment>
<dbReference type="RefSeq" id="WP_110813433.1">
    <property type="nucleotide sequence ID" value="NZ_QJTE01000002.1"/>
</dbReference>
<dbReference type="InterPro" id="IPR005948">
    <property type="entry name" value="ThiB-like"/>
</dbReference>
<reference evidence="8 9" key="1">
    <citation type="submission" date="2018-06" db="EMBL/GenBank/DDBJ databases">
        <title>Genomic Encyclopedia of Type Strains, Phase III (KMG-III): the genomes of soil and plant-associated and newly described type strains.</title>
        <authorList>
            <person name="Whitman W."/>
        </authorList>
    </citation>
    <scope>NUCLEOTIDE SEQUENCE [LARGE SCALE GENOMIC DNA]</scope>
    <source>
        <strain evidence="8 9">CECT 9025</strain>
    </source>
</reference>
<organism evidence="8 9">
    <name type="scientific">Pseudoroseicyclus aestuarii</name>
    <dbReference type="NCBI Taxonomy" id="1795041"/>
    <lineage>
        <taxon>Bacteria</taxon>
        <taxon>Pseudomonadati</taxon>
        <taxon>Pseudomonadota</taxon>
        <taxon>Alphaproteobacteria</taxon>
        <taxon>Rhodobacterales</taxon>
        <taxon>Paracoccaceae</taxon>
        <taxon>Pseudoroseicyclus</taxon>
    </lineage>
</organism>
<dbReference type="GO" id="GO:0030976">
    <property type="term" value="F:thiamine pyrophosphate binding"/>
    <property type="evidence" value="ECO:0007669"/>
    <property type="project" value="TreeGrafter"/>
</dbReference>
<accession>A0A318SVH0</accession>
<evidence type="ECO:0000256" key="2">
    <source>
        <dbReference type="ARBA" id="ARBA00008520"/>
    </source>
</evidence>
<feature type="chain" id="PRO_5016326822" description="Thiamine-binding periplasmic protein" evidence="7">
    <location>
        <begin position="20"/>
        <end position="328"/>
    </location>
</feature>
<protein>
    <recommendedName>
        <fullName evidence="3">Thiamine-binding periplasmic protein</fullName>
    </recommendedName>
</protein>
<evidence type="ECO:0000256" key="4">
    <source>
        <dbReference type="ARBA" id="ARBA00022448"/>
    </source>
</evidence>
<comment type="similarity">
    <text evidence="2">Belongs to the bacterial solute-binding protein 1 family.</text>
</comment>
<proteinExistence type="inferred from homology"/>
<evidence type="ECO:0000256" key="5">
    <source>
        <dbReference type="ARBA" id="ARBA00022729"/>
    </source>
</evidence>
<dbReference type="InterPro" id="IPR006059">
    <property type="entry name" value="SBP"/>
</dbReference>
<dbReference type="GO" id="GO:0030975">
    <property type="term" value="F:thiamine binding"/>
    <property type="evidence" value="ECO:0007669"/>
    <property type="project" value="InterPro"/>
</dbReference>
<dbReference type="NCBIfam" id="TIGR01276">
    <property type="entry name" value="thiB"/>
    <property type="match status" value="1"/>
</dbReference>
<sequence length="328" mass="35688">MHRTIAGLALGLIAGPALAQDSASQTLTVYAPDYFAFESGPGPAIKQAFEAECGCTLDYVLGEVVPQILLEGDRTEADIVIGIDSTQAAQARGTGLFAPHGVDAAALTLPIGWEDETFLPFDWSYLAFVYDTEAVDNPPTSFAELIARDDLSIAIQDPRSSVSGLSLALWMDTVFDDAEQAWADLAPQIVTVTPGWSESYGLFLDGEVDMVLSYTTSPAYQRMAENDDTVAAAIFDEGHYMTIELAAQVAGTDNPELAQQFMDFIVTPQFQSMIPTANWSYPAALPREDWPEGFRELPIPDSAIWHDEETAAERRDPAIEAFRSGMTR</sequence>
<comment type="caution">
    <text evidence="8">The sequence shown here is derived from an EMBL/GenBank/DDBJ whole genome shotgun (WGS) entry which is preliminary data.</text>
</comment>
<evidence type="ECO:0000256" key="1">
    <source>
        <dbReference type="ARBA" id="ARBA00004418"/>
    </source>
</evidence>
<evidence type="ECO:0000256" key="6">
    <source>
        <dbReference type="ARBA" id="ARBA00022764"/>
    </source>
</evidence>
<dbReference type="InterPro" id="IPR005967">
    <property type="entry name" value="ThiB"/>
</dbReference>
<dbReference type="PANTHER" id="PTHR30006:SF3">
    <property type="entry name" value="THIAMINE-BINDING PERIPLASMIC PROTEIN"/>
    <property type="match status" value="1"/>
</dbReference>
<gene>
    <name evidence="8" type="ORF">DFP88_102124</name>
</gene>
<dbReference type="Proteomes" id="UP000248311">
    <property type="component" value="Unassembled WGS sequence"/>
</dbReference>
<dbReference type="NCBIfam" id="TIGR01254">
    <property type="entry name" value="sfuA"/>
    <property type="match status" value="1"/>
</dbReference>
<dbReference type="PANTHER" id="PTHR30006">
    <property type="entry name" value="THIAMINE-BINDING PERIPLASMIC PROTEIN-RELATED"/>
    <property type="match status" value="1"/>
</dbReference>
<dbReference type="PROSITE" id="PS01037">
    <property type="entry name" value="SBP_BACTERIAL_1"/>
    <property type="match status" value="1"/>
</dbReference>
<keyword evidence="5 7" id="KW-0732">Signal</keyword>
<dbReference type="Gene3D" id="3.40.190.10">
    <property type="entry name" value="Periplasmic binding protein-like II"/>
    <property type="match status" value="2"/>
</dbReference>